<feature type="transmembrane region" description="Helical" evidence="3">
    <location>
        <begin position="146"/>
        <end position="163"/>
    </location>
</feature>
<dbReference type="STRING" id="1121256.SAMN02746089_02687"/>
<dbReference type="AlphaFoldDB" id="A0A1M5F5Q4"/>
<evidence type="ECO:0000256" key="2">
    <source>
        <dbReference type="PROSITE-ProRule" id="PRU00335"/>
    </source>
</evidence>
<dbReference type="Gene3D" id="1.10.357.10">
    <property type="entry name" value="Tetracycline Repressor, domain 2"/>
    <property type="match status" value="1"/>
</dbReference>
<dbReference type="RefSeq" id="WP_073346462.1">
    <property type="nucleotide sequence ID" value="NZ_FQVH01000055.1"/>
</dbReference>
<keyword evidence="3" id="KW-0812">Transmembrane</keyword>
<dbReference type="GO" id="GO:0003677">
    <property type="term" value="F:DNA binding"/>
    <property type="evidence" value="ECO:0007669"/>
    <property type="project" value="UniProtKB-UniRule"/>
</dbReference>
<protein>
    <submittedName>
        <fullName evidence="5">Transcriptional regulator, TetR family</fullName>
    </submittedName>
</protein>
<keyword evidence="3" id="KW-1133">Transmembrane helix</keyword>
<dbReference type="Pfam" id="PF00440">
    <property type="entry name" value="TetR_N"/>
    <property type="match status" value="1"/>
</dbReference>
<name>A0A1M5F5Q4_9THEO</name>
<dbReference type="PANTHER" id="PTHR43479">
    <property type="entry name" value="ACREF/ENVCD OPERON REPRESSOR-RELATED"/>
    <property type="match status" value="1"/>
</dbReference>
<dbReference type="InterPro" id="IPR009057">
    <property type="entry name" value="Homeodomain-like_sf"/>
</dbReference>
<keyword evidence="3" id="KW-0472">Membrane</keyword>
<keyword evidence="6" id="KW-1185">Reference proteome</keyword>
<dbReference type="PRINTS" id="PR00455">
    <property type="entry name" value="HTHTETR"/>
</dbReference>
<reference evidence="5 6" key="1">
    <citation type="submission" date="2016-11" db="EMBL/GenBank/DDBJ databases">
        <authorList>
            <person name="Jaros S."/>
            <person name="Januszkiewicz K."/>
            <person name="Wedrychowicz H."/>
        </authorList>
    </citation>
    <scope>NUCLEOTIDE SEQUENCE [LARGE SCALE GENOMIC DNA]</scope>
    <source>
        <strain evidence="5 6">DSM 17918</strain>
    </source>
</reference>
<dbReference type="InterPro" id="IPR036271">
    <property type="entry name" value="Tet_transcr_reg_TetR-rel_C_sf"/>
</dbReference>
<feature type="DNA-binding region" description="H-T-H motif" evidence="2">
    <location>
        <begin position="25"/>
        <end position="44"/>
    </location>
</feature>
<dbReference type="SUPFAM" id="SSF48498">
    <property type="entry name" value="Tetracyclin repressor-like, C-terminal domain"/>
    <property type="match status" value="1"/>
</dbReference>
<dbReference type="Gene3D" id="1.10.10.60">
    <property type="entry name" value="Homeodomain-like"/>
    <property type="match status" value="1"/>
</dbReference>
<proteinExistence type="predicted"/>
<dbReference type="SUPFAM" id="SSF46689">
    <property type="entry name" value="Homeodomain-like"/>
    <property type="match status" value="1"/>
</dbReference>
<dbReference type="Pfam" id="PF17932">
    <property type="entry name" value="TetR_C_24"/>
    <property type="match status" value="1"/>
</dbReference>
<dbReference type="InterPro" id="IPR050624">
    <property type="entry name" value="HTH-type_Tx_Regulator"/>
</dbReference>
<evidence type="ECO:0000256" key="3">
    <source>
        <dbReference type="SAM" id="Phobius"/>
    </source>
</evidence>
<keyword evidence="1 2" id="KW-0238">DNA-binding</keyword>
<feature type="domain" description="HTH tetR-type" evidence="4">
    <location>
        <begin position="2"/>
        <end position="62"/>
    </location>
</feature>
<evidence type="ECO:0000313" key="5">
    <source>
        <dbReference type="EMBL" id="SHF86708.1"/>
    </source>
</evidence>
<dbReference type="PROSITE" id="PS01081">
    <property type="entry name" value="HTH_TETR_1"/>
    <property type="match status" value="1"/>
</dbReference>
<dbReference type="EMBL" id="FQVH01000055">
    <property type="protein sequence ID" value="SHF86708.1"/>
    <property type="molecule type" value="Genomic_DNA"/>
</dbReference>
<evidence type="ECO:0000256" key="1">
    <source>
        <dbReference type="ARBA" id="ARBA00023125"/>
    </source>
</evidence>
<gene>
    <name evidence="5" type="ORF">SAMN02746089_02687</name>
</gene>
<dbReference type="OrthoDB" id="9785164at2"/>
<evidence type="ECO:0000259" key="4">
    <source>
        <dbReference type="PROSITE" id="PS50977"/>
    </source>
</evidence>
<dbReference type="InterPro" id="IPR041490">
    <property type="entry name" value="KstR2_TetR_C"/>
</dbReference>
<dbReference type="PROSITE" id="PS50977">
    <property type="entry name" value="HTH_TETR_2"/>
    <property type="match status" value="1"/>
</dbReference>
<dbReference type="InterPro" id="IPR023772">
    <property type="entry name" value="DNA-bd_HTH_TetR-type_CS"/>
</dbReference>
<dbReference type="PANTHER" id="PTHR43479:SF11">
    <property type="entry name" value="ACREF_ENVCD OPERON REPRESSOR-RELATED"/>
    <property type="match status" value="1"/>
</dbReference>
<accession>A0A1M5F5Q4</accession>
<sequence length="190" mass="22259">MNKTKEKIFNAAIEVFSKKGFYKATMDEIAEKAAVAKGTLYYHFKSKDDILDFLITEGLSLLKNEILEKISAFGNAIEKLREVIVIQSNFLFKYRDFVIILLSQLWGKEDRQNYFRENLYEYLRIIEDIIDEGIREKLIVECDKKIISSAFFGIISSILIFQFRNGEKFDPEYIADNIIKYTFNGIHYGK</sequence>
<dbReference type="InterPro" id="IPR001647">
    <property type="entry name" value="HTH_TetR"/>
</dbReference>
<organism evidence="5 6">
    <name type="scientific">Caldanaerobius fijiensis DSM 17918</name>
    <dbReference type="NCBI Taxonomy" id="1121256"/>
    <lineage>
        <taxon>Bacteria</taxon>
        <taxon>Bacillati</taxon>
        <taxon>Bacillota</taxon>
        <taxon>Clostridia</taxon>
        <taxon>Thermoanaerobacterales</taxon>
        <taxon>Thermoanaerobacteraceae</taxon>
        <taxon>Caldanaerobius</taxon>
    </lineage>
</organism>
<dbReference type="Proteomes" id="UP000184088">
    <property type="component" value="Unassembled WGS sequence"/>
</dbReference>
<evidence type="ECO:0000313" key="6">
    <source>
        <dbReference type="Proteomes" id="UP000184088"/>
    </source>
</evidence>